<feature type="compositionally biased region" description="Polar residues" evidence="1">
    <location>
        <begin position="152"/>
        <end position="166"/>
    </location>
</feature>
<dbReference type="Pfam" id="PF14771">
    <property type="entry name" value="DUF4476"/>
    <property type="match status" value="1"/>
</dbReference>
<proteinExistence type="predicted"/>
<feature type="domain" description="DUF4476" evidence="3">
    <location>
        <begin position="268"/>
        <end position="355"/>
    </location>
</feature>
<sequence>MKTLFKWAATAVLAWVTTAAAVAAPPTAITISSERGQPFSLVLDGRLLTRPLARQVHLDWLAPGRHWADFSVPTAYGPPLRFRTAVWLEPGLATSYVLVIRPPYGPQLQRVGAVALGRPAYGPGGYGYPGGAYPPPPGGAYGAPNQGGYYDNGQNPPMGNQGTYPGNGQVAPGNGQNPYPNHNQQAPINGQNGYPDNGQNPIPNGQGNYPNGGQYPNGAYPPQTPNNPTYPPAPGNGANGYPNQSGDYPAPNDGYAPNPNSPAALNPLSADDLDDLVETLRHRASDDDRLDVAKQTLDQSSVRAQDLAELLRTLTADEARVELAIFGYAHVTDPQNFGRVYGALQSQASVQQVQQAIGNPQ</sequence>
<dbReference type="EMBL" id="WQKZ01000002">
    <property type="protein sequence ID" value="MVN76425.1"/>
    <property type="molecule type" value="Genomic_DNA"/>
</dbReference>
<accession>A0A7K1TDD9</accession>
<feature type="compositionally biased region" description="Pro residues" evidence="1">
    <location>
        <begin position="222"/>
        <end position="234"/>
    </location>
</feature>
<gene>
    <name evidence="4" type="ORF">GO988_08815</name>
</gene>
<evidence type="ECO:0000256" key="2">
    <source>
        <dbReference type="SAM" id="SignalP"/>
    </source>
</evidence>
<comment type="caution">
    <text evidence="4">The sequence shown here is derived from an EMBL/GenBank/DDBJ whole genome shotgun (WGS) entry which is preliminary data.</text>
</comment>
<feature type="compositionally biased region" description="Polar residues" evidence="1">
    <location>
        <begin position="174"/>
        <end position="194"/>
    </location>
</feature>
<feature type="compositionally biased region" description="Low complexity" evidence="1">
    <location>
        <begin position="197"/>
        <end position="221"/>
    </location>
</feature>
<protein>
    <submittedName>
        <fullName evidence="4">DUF4476 domain-containing protein</fullName>
    </submittedName>
</protein>
<evidence type="ECO:0000256" key="1">
    <source>
        <dbReference type="SAM" id="MobiDB-lite"/>
    </source>
</evidence>
<name>A0A7K1TDD9_9BACT</name>
<keyword evidence="2" id="KW-0732">Signal</keyword>
<evidence type="ECO:0000259" key="3">
    <source>
        <dbReference type="Pfam" id="PF14771"/>
    </source>
</evidence>
<organism evidence="4 5">
    <name type="scientific">Hymenobacter ginkgonis</name>
    <dbReference type="NCBI Taxonomy" id="2682976"/>
    <lineage>
        <taxon>Bacteria</taxon>
        <taxon>Pseudomonadati</taxon>
        <taxon>Bacteroidota</taxon>
        <taxon>Cytophagia</taxon>
        <taxon>Cytophagales</taxon>
        <taxon>Hymenobacteraceae</taxon>
        <taxon>Hymenobacter</taxon>
    </lineage>
</organism>
<feature type="compositionally biased region" description="Low complexity" evidence="1">
    <location>
        <begin position="256"/>
        <end position="269"/>
    </location>
</feature>
<feature type="region of interest" description="Disordered" evidence="1">
    <location>
        <begin position="137"/>
        <end position="269"/>
    </location>
</feature>
<dbReference type="InterPro" id="IPR028011">
    <property type="entry name" value="DUF4476"/>
</dbReference>
<dbReference type="Proteomes" id="UP000441336">
    <property type="component" value="Unassembled WGS sequence"/>
</dbReference>
<dbReference type="RefSeq" id="WP_157564302.1">
    <property type="nucleotide sequence ID" value="NZ_WQKZ01000002.1"/>
</dbReference>
<feature type="signal peptide" evidence="2">
    <location>
        <begin position="1"/>
        <end position="23"/>
    </location>
</feature>
<reference evidence="4 5" key="1">
    <citation type="submission" date="2019-12" db="EMBL/GenBank/DDBJ databases">
        <title>Hymenobacter sp. HMF4947 Genome sequencing and assembly.</title>
        <authorList>
            <person name="Kang H."/>
            <person name="Cha I."/>
            <person name="Kim H."/>
            <person name="Joh K."/>
        </authorList>
    </citation>
    <scope>NUCLEOTIDE SEQUENCE [LARGE SCALE GENOMIC DNA]</scope>
    <source>
        <strain evidence="4 5">HMF4947</strain>
    </source>
</reference>
<feature type="chain" id="PRO_5029511414" evidence="2">
    <location>
        <begin position="24"/>
        <end position="361"/>
    </location>
</feature>
<evidence type="ECO:0000313" key="4">
    <source>
        <dbReference type="EMBL" id="MVN76425.1"/>
    </source>
</evidence>
<feature type="compositionally biased region" description="Low complexity" evidence="1">
    <location>
        <begin position="235"/>
        <end position="244"/>
    </location>
</feature>
<evidence type="ECO:0000313" key="5">
    <source>
        <dbReference type="Proteomes" id="UP000441336"/>
    </source>
</evidence>
<dbReference type="AlphaFoldDB" id="A0A7K1TDD9"/>
<keyword evidence="5" id="KW-1185">Reference proteome</keyword>